<organism evidence="2 3">
    <name type="scientific">Caenorhabditis briggsae</name>
    <dbReference type="NCBI Taxonomy" id="6238"/>
    <lineage>
        <taxon>Eukaryota</taxon>
        <taxon>Metazoa</taxon>
        <taxon>Ecdysozoa</taxon>
        <taxon>Nematoda</taxon>
        <taxon>Chromadorea</taxon>
        <taxon>Rhabditida</taxon>
        <taxon>Rhabditina</taxon>
        <taxon>Rhabditomorpha</taxon>
        <taxon>Rhabditoidea</taxon>
        <taxon>Rhabditidae</taxon>
        <taxon>Peloderinae</taxon>
        <taxon>Caenorhabditis</taxon>
    </lineage>
</organism>
<evidence type="ECO:0000313" key="2">
    <source>
        <dbReference type="EMBL" id="ULU08258.1"/>
    </source>
</evidence>
<dbReference type="Proteomes" id="UP000827892">
    <property type="component" value="Chromosome II"/>
</dbReference>
<keyword evidence="1" id="KW-1133">Transmembrane helix</keyword>
<evidence type="ECO:0000256" key="1">
    <source>
        <dbReference type="SAM" id="Phobius"/>
    </source>
</evidence>
<gene>
    <name evidence="2" type="ORF">L3Y34_019420</name>
</gene>
<dbReference type="AlphaFoldDB" id="A0AAE9DNL8"/>
<keyword evidence="1" id="KW-0812">Transmembrane</keyword>
<accession>A0AAE9DNL8</accession>
<sequence length="142" mass="16464">MLTPLFLLKPRQFTVKVSFTTEKLLIESSSQFPIINVNMNTLTFLLLLSLTIGMAYSIFNSEKLSMSDNQANFFSKIFKNIQGPQNAKKFPPSRLWVHTSAKDCGTLSRIEERYWCRDNVYFLPLGMLRTLHQVKSVPRVWL</sequence>
<reference evidence="2 3" key="1">
    <citation type="submission" date="2022-05" db="EMBL/GenBank/DDBJ databases">
        <title>Chromosome-level reference genomes for two strains of Caenorhabditis briggsae: an improved platform for comparative genomics.</title>
        <authorList>
            <person name="Stevens L."/>
            <person name="Andersen E.C."/>
        </authorList>
    </citation>
    <scope>NUCLEOTIDE SEQUENCE [LARGE SCALE GENOMIC DNA]</scope>
    <source>
        <strain evidence="2">QX1410_ONT</strain>
        <tissue evidence="2">Whole-organism</tissue>
    </source>
</reference>
<proteinExistence type="predicted"/>
<name>A0AAE9DNL8_CAEBR</name>
<dbReference type="EMBL" id="CP090892">
    <property type="protein sequence ID" value="ULU08258.1"/>
    <property type="molecule type" value="Genomic_DNA"/>
</dbReference>
<evidence type="ECO:0000313" key="3">
    <source>
        <dbReference type="Proteomes" id="UP000827892"/>
    </source>
</evidence>
<feature type="transmembrane region" description="Helical" evidence="1">
    <location>
        <begin position="41"/>
        <end position="59"/>
    </location>
</feature>
<keyword evidence="1" id="KW-0472">Membrane</keyword>
<protein>
    <submittedName>
        <fullName evidence="2">Uncharacterized protein</fullName>
    </submittedName>
</protein>